<protein>
    <submittedName>
        <fullName evidence="3">Uncharacterized protein DUF4825</fullName>
    </submittedName>
</protein>
<feature type="signal peptide" evidence="1">
    <location>
        <begin position="1"/>
        <end position="22"/>
    </location>
</feature>
<evidence type="ECO:0000259" key="2">
    <source>
        <dbReference type="Pfam" id="PF16107"/>
    </source>
</evidence>
<gene>
    <name evidence="3" type="ORF">FBY41_1226</name>
</gene>
<dbReference type="PROSITE" id="PS51257">
    <property type="entry name" value="PROKAR_LIPOPROTEIN"/>
    <property type="match status" value="1"/>
</dbReference>
<dbReference type="OrthoDB" id="4864603at2"/>
<dbReference type="RefSeq" id="WP_141842429.1">
    <property type="nucleotide sequence ID" value="NZ_VFPM01000001.1"/>
</dbReference>
<evidence type="ECO:0000313" key="4">
    <source>
        <dbReference type="Proteomes" id="UP000316747"/>
    </source>
</evidence>
<dbReference type="Proteomes" id="UP000316747">
    <property type="component" value="Unassembled WGS sequence"/>
</dbReference>
<evidence type="ECO:0000313" key="3">
    <source>
        <dbReference type="EMBL" id="TQM64845.1"/>
    </source>
</evidence>
<dbReference type="AlphaFoldDB" id="A0A543I2N2"/>
<proteinExistence type="predicted"/>
<comment type="caution">
    <text evidence="3">The sequence shown here is derived from an EMBL/GenBank/DDBJ whole genome shotgun (WGS) entry which is preliminary data.</text>
</comment>
<dbReference type="EMBL" id="VFPM01000001">
    <property type="protein sequence ID" value="TQM64845.1"/>
    <property type="molecule type" value="Genomic_DNA"/>
</dbReference>
<sequence length="157" mass="16701">MHRRSVCTMMLGALALTGCTSGSTPTVPEMDAPSRAHALWQNRTPYVGDNSEVAALTANAGFGGMGTHTIALYTTSRPYVATVAYDSLSKPFDTVDFTTPVTLLLGTVANLDRVEVRSGTDTFSLTSEEASAKLGFDVKDLGRDEAKLTAYLQSVDD</sequence>
<evidence type="ECO:0000256" key="1">
    <source>
        <dbReference type="SAM" id="SignalP"/>
    </source>
</evidence>
<reference evidence="3 4" key="1">
    <citation type="submission" date="2019-06" db="EMBL/GenBank/DDBJ databases">
        <title>Genome sequencing of plant associated microbes to promote plant fitness in Sorghum bicolor and Oryza sativa.</title>
        <authorList>
            <person name="Coleman-Derr D."/>
        </authorList>
    </citation>
    <scope>NUCLEOTIDE SEQUENCE [LARGE SCALE GENOMIC DNA]</scope>
    <source>
        <strain evidence="3 4">KV-663</strain>
    </source>
</reference>
<keyword evidence="1" id="KW-0732">Signal</keyword>
<dbReference type="Pfam" id="PF16107">
    <property type="entry name" value="DUF4825"/>
    <property type="match status" value="1"/>
</dbReference>
<feature type="domain" description="DUF4825" evidence="2">
    <location>
        <begin position="39"/>
        <end position="121"/>
    </location>
</feature>
<name>A0A543I2N2_9MICO</name>
<accession>A0A543I2N2</accession>
<dbReference type="InterPro" id="IPR032250">
    <property type="entry name" value="DUF4825"/>
</dbReference>
<keyword evidence="4" id="KW-1185">Reference proteome</keyword>
<organism evidence="3 4">
    <name type="scientific">Humibacillus xanthopallidus</name>
    <dbReference type="NCBI Taxonomy" id="412689"/>
    <lineage>
        <taxon>Bacteria</taxon>
        <taxon>Bacillati</taxon>
        <taxon>Actinomycetota</taxon>
        <taxon>Actinomycetes</taxon>
        <taxon>Micrococcales</taxon>
        <taxon>Intrasporangiaceae</taxon>
        <taxon>Humibacillus</taxon>
    </lineage>
</organism>
<feature type="chain" id="PRO_5021914672" evidence="1">
    <location>
        <begin position="23"/>
        <end position="157"/>
    </location>
</feature>